<dbReference type="Pfam" id="PF13378">
    <property type="entry name" value="MR_MLE_C"/>
    <property type="match status" value="1"/>
</dbReference>
<dbReference type="EMBL" id="JNSK01000081">
    <property type="protein sequence ID" value="KGA15890.1"/>
    <property type="molecule type" value="Genomic_DNA"/>
</dbReference>
<dbReference type="PANTHER" id="PTHR48073">
    <property type="entry name" value="O-SUCCINYLBENZOATE SYNTHASE-RELATED"/>
    <property type="match status" value="1"/>
</dbReference>
<dbReference type="Gene3D" id="3.20.20.120">
    <property type="entry name" value="Enolase-like C-terminal domain"/>
    <property type="match status" value="1"/>
</dbReference>
<dbReference type="InterPro" id="IPR013342">
    <property type="entry name" value="Mandelate_racemase_C"/>
</dbReference>
<dbReference type="NCBIfam" id="NF002782">
    <property type="entry name" value="PRK02901.1"/>
    <property type="match status" value="1"/>
</dbReference>
<protein>
    <recommendedName>
        <fullName evidence="2">Mandelate racemase/muconate lactonizing enzyme C-terminal domain-containing protein</fullName>
    </recommendedName>
</protein>
<accession>A0A094PVV1</accession>
<organism evidence="3">
    <name type="scientific">freshwater metagenome</name>
    <dbReference type="NCBI Taxonomy" id="449393"/>
    <lineage>
        <taxon>unclassified sequences</taxon>
        <taxon>metagenomes</taxon>
        <taxon>ecological metagenomes</taxon>
    </lineage>
</organism>
<dbReference type="InterPro" id="IPR029065">
    <property type="entry name" value="Enolase_C-like"/>
</dbReference>
<sequence>MLDDLLATLRVITLPTRTNFRGVTYREVALMQGPQGWGEFSPFLEYDDNECRPWLASAIEAATVARPARFRDAIAINGTIPELNDKKEIEALMDTYPGAKTFKVKVGSNLTDNVMRVARVFSNAPKAAIRVDVNGLWSVDEALTNLYAYYEEIGPLQYVEQPCATIEELRELKRKIKIPVRITADEIIRKALDPFKVDLTDAADIVMLKVQPLGGIQRSLDIAAHHGLPVVVSSALESGIGIEYGLDLAASISDLTFDCGLATGSLLARDVAEHQIIDGKIALGQISPQLDGLDVSPDRFEWWKNRIMRVGALLT</sequence>
<dbReference type="GO" id="GO:0046872">
    <property type="term" value="F:metal ion binding"/>
    <property type="evidence" value="ECO:0007669"/>
    <property type="project" value="UniProtKB-KW"/>
</dbReference>
<dbReference type="Pfam" id="PF18374">
    <property type="entry name" value="Enolase_like_N"/>
    <property type="match status" value="1"/>
</dbReference>
<name>A0A094PVV1_9ZZZZ</name>
<evidence type="ECO:0000256" key="1">
    <source>
        <dbReference type="ARBA" id="ARBA00022723"/>
    </source>
</evidence>
<reference evidence="3" key="1">
    <citation type="submission" date="2014-05" db="EMBL/GenBank/DDBJ databases">
        <title>Key roles for freshwater Actinobacteria revealed by deep metagenomic sequencing.</title>
        <authorList>
            <person name="Ghai R."/>
            <person name="Mizuno C.M."/>
            <person name="Picazo A."/>
            <person name="Camacho A."/>
            <person name="Rodriguez-Valera F."/>
        </authorList>
    </citation>
    <scope>NUCLEOTIDE SEQUENCE</scope>
</reference>
<keyword evidence="1" id="KW-0479">Metal-binding</keyword>
<dbReference type="SMART" id="SM00922">
    <property type="entry name" value="MR_MLE"/>
    <property type="match status" value="1"/>
</dbReference>
<feature type="domain" description="Mandelate racemase/muconate lactonizing enzyme C-terminal" evidence="2">
    <location>
        <begin position="86"/>
        <end position="179"/>
    </location>
</feature>
<dbReference type="AlphaFoldDB" id="A0A094PVV1"/>
<dbReference type="SUPFAM" id="SSF51604">
    <property type="entry name" value="Enolase C-terminal domain-like"/>
    <property type="match status" value="1"/>
</dbReference>
<dbReference type="SFLD" id="SFLDG00180">
    <property type="entry name" value="muconate_cycloisomerase"/>
    <property type="match status" value="1"/>
</dbReference>
<dbReference type="InterPro" id="IPR036849">
    <property type="entry name" value="Enolase-like_C_sf"/>
</dbReference>
<dbReference type="CDD" id="cd03320">
    <property type="entry name" value="OSBS"/>
    <property type="match status" value="1"/>
</dbReference>
<comment type="caution">
    <text evidence="3">The sequence shown here is derived from an EMBL/GenBank/DDBJ whole genome shotgun (WGS) entry which is preliminary data.</text>
</comment>
<evidence type="ECO:0000313" key="3">
    <source>
        <dbReference type="EMBL" id="KGA15890.1"/>
    </source>
</evidence>
<gene>
    <name evidence="3" type="ORF">GM50_16060</name>
</gene>
<dbReference type="PANTHER" id="PTHR48073:SF2">
    <property type="entry name" value="O-SUCCINYLBENZOATE SYNTHASE"/>
    <property type="match status" value="1"/>
</dbReference>
<dbReference type="SFLD" id="SFLDF00009">
    <property type="entry name" value="o-succinylbenzoate_synthase"/>
    <property type="match status" value="1"/>
</dbReference>
<proteinExistence type="predicted"/>
<dbReference type="SFLD" id="SFLDS00001">
    <property type="entry name" value="Enolase"/>
    <property type="match status" value="1"/>
</dbReference>
<evidence type="ECO:0000259" key="2">
    <source>
        <dbReference type="SMART" id="SM00922"/>
    </source>
</evidence>